<gene>
    <name evidence="3" type="ORF">P5673_012948</name>
</gene>
<evidence type="ECO:0000313" key="4">
    <source>
        <dbReference type="Proteomes" id="UP001249851"/>
    </source>
</evidence>
<reference evidence="3" key="2">
    <citation type="journal article" date="2023" name="Science">
        <title>Genomic signatures of disease resistance in endangered staghorn corals.</title>
        <authorList>
            <person name="Vollmer S.V."/>
            <person name="Selwyn J.D."/>
            <person name="Despard B.A."/>
            <person name="Roesel C.L."/>
        </authorList>
    </citation>
    <scope>NUCLEOTIDE SEQUENCE</scope>
    <source>
        <strain evidence="3">K2</strain>
    </source>
</reference>
<dbReference type="EMBL" id="JARQWQ010000024">
    <property type="protein sequence ID" value="KAK2563932.1"/>
    <property type="molecule type" value="Genomic_DNA"/>
</dbReference>
<accession>A0AAD9QMB7</accession>
<evidence type="ECO:0000256" key="2">
    <source>
        <dbReference type="SAM" id="Phobius"/>
    </source>
</evidence>
<keyword evidence="2" id="KW-0472">Membrane</keyword>
<evidence type="ECO:0000256" key="1">
    <source>
        <dbReference type="SAM" id="MobiDB-lite"/>
    </source>
</evidence>
<protein>
    <submittedName>
        <fullName evidence="3">Uncharacterized protein</fullName>
    </submittedName>
</protein>
<keyword evidence="2" id="KW-0812">Transmembrane</keyword>
<proteinExistence type="predicted"/>
<dbReference type="Proteomes" id="UP001249851">
    <property type="component" value="Unassembled WGS sequence"/>
</dbReference>
<organism evidence="3 4">
    <name type="scientific">Acropora cervicornis</name>
    <name type="common">Staghorn coral</name>
    <dbReference type="NCBI Taxonomy" id="6130"/>
    <lineage>
        <taxon>Eukaryota</taxon>
        <taxon>Metazoa</taxon>
        <taxon>Cnidaria</taxon>
        <taxon>Anthozoa</taxon>
        <taxon>Hexacorallia</taxon>
        <taxon>Scleractinia</taxon>
        <taxon>Astrocoeniina</taxon>
        <taxon>Acroporidae</taxon>
        <taxon>Acropora</taxon>
    </lineage>
</organism>
<evidence type="ECO:0000313" key="3">
    <source>
        <dbReference type="EMBL" id="KAK2563932.1"/>
    </source>
</evidence>
<comment type="caution">
    <text evidence="3">The sequence shown here is derived from an EMBL/GenBank/DDBJ whole genome shotgun (WGS) entry which is preliminary data.</text>
</comment>
<feature type="transmembrane region" description="Helical" evidence="2">
    <location>
        <begin position="59"/>
        <end position="76"/>
    </location>
</feature>
<name>A0AAD9QMB7_ACRCE</name>
<sequence>MSLDYQVVKGKVDQADSSASSTINQLVPRALGDGLNALKEQAGRASSVYKWLKENWRKLLVIIVAFFALIFVIGIYRRCFSDSSSAGDDDGPSIVVVTRIKQDKKGQVECLDPVLTGEITQKNNGSGKAGRGSLGQATYDFGSKGENNTRTTNGTTKESRKTLDKTKKQVVTTLPITSRRECRIMPLVNSESRIHFQQATIVHTLESSIPISGYSTFQQSEFSVFYFNFIQYLSEITGKDRFNFHAIRTSKGCINEGPFPFYEEIPLIEMMTAALAEKYRDNYLPTARANNHIPLTISL</sequence>
<keyword evidence="2" id="KW-1133">Transmembrane helix</keyword>
<feature type="region of interest" description="Disordered" evidence="1">
    <location>
        <begin position="138"/>
        <end position="164"/>
    </location>
</feature>
<keyword evidence="4" id="KW-1185">Reference proteome</keyword>
<reference evidence="3" key="1">
    <citation type="journal article" date="2023" name="G3 (Bethesda)">
        <title>Whole genome assembly and annotation of the endangered Caribbean coral Acropora cervicornis.</title>
        <authorList>
            <person name="Selwyn J.D."/>
            <person name="Vollmer S.V."/>
        </authorList>
    </citation>
    <scope>NUCLEOTIDE SEQUENCE</scope>
    <source>
        <strain evidence="3">K2</strain>
    </source>
</reference>
<dbReference type="AlphaFoldDB" id="A0AAD9QMB7"/>